<dbReference type="InterPro" id="IPR015976">
    <property type="entry name" value="Phage_T4_Gp11_C"/>
</dbReference>
<dbReference type="InterPro" id="IPR043180">
    <property type="entry name" value="Baseplate_struct_Gp11_C"/>
</dbReference>
<gene>
    <name evidence="1" type="ORF">Cf1_00190</name>
</gene>
<sequence length="216" mass="23504">MNLLSNKAGVVSRLADYLQFNTTENSDVMNKQPYGSITITQLAKGIEYSNIQSAIQDVRGFSIRPINSIEINTDGISPEGVSQTDQWTFTGTVARQDGGTEDCIISVFGFNVLVSIGDTAEEVKAKAKLVLEDAVTNNFVLNRVEDGTNGNELVVTYIDNQTHKLKSLSMFGITISSTTLTPGKEGYGVWSRIGTKTETLEGAADPVLLHYFKRIA</sequence>
<protein>
    <submittedName>
        <fullName evidence="1">Baseplate wedge subunit and tail pin</fullName>
    </submittedName>
</protein>
<dbReference type="Gene3D" id="1.10.286.30">
    <property type="entry name" value="Baseplate structural protein GP11, N-terminal domain"/>
    <property type="match status" value="1"/>
</dbReference>
<dbReference type="EMBL" id="MG250484">
    <property type="protein sequence ID" value="AUE23053.1"/>
    <property type="molecule type" value="Genomic_DNA"/>
</dbReference>
<dbReference type="InterPro" id="IPR014791">
    <property type="entry name" value="Baseplate_struct_Gp11"/>
</dbReference>
<reference evidence="1 2" key="1">
    <citation type="submission" date="2017-10" db="EMBL/GenBank/DDBJ databases">
        <title>Antibacterial composition for extension of chilled fish shelf life and decreasing of risk of food-borne infections, bacteriophage strains for its preparation.</title>
        <authorList>
            <person name="Zulkarneev E.R."/>
            <person name="Aleshkin A.V."/>
            <person name="Rubalsky O.V."/>
            <person name="Kiseleva I.A."/>
            <person name="Rubalskii E.O."/>
            <person name="Lebedev S.N."/>
        </authorList>
    </citation>
    <scope>NUCLEOTIDE SEQUENCE [LARGE SCALE GENOMIC DNA]</scope>
</reference>
<dbReference type="Gene3D" id="2.20.20.20">
    <property type="entry name" value="Baseplate structural protein gp11, C-terminal domain"/>
    <property type="match status" value="1"/>
</dbReference>
<dbReference type="Gene3D" id="3.90.1160.10">
    <property type="entry name" value="Baseplate structural protein gp11, finger domain"/>
    <property type="match status" value="1"/>
</dbReference>
<evidence type="ECO:0000313" key="1">
    <source>
        <dbReference type="EMBL" id="AUE23053.1"/>
    </source>
</evidence>
<proteinExistence type="predicted"/>
<name>A0A2H4YFZ6_9CAUD</name>
<accession>A0A2H4YFZ6</accession>
<keyword evidence="2" id="KW-1185">Reference proteome</keyword>
<dbReference type="Proteomes" id="UP000240395">
    <property type="component" value="Segment"/>
</dbReference>
<dbReference type="InterPro" id="IPR015982">
    <property type="entry name" value="Baseplate_struct_Gp11_N_sf"/>
</dbReference>
<evidence type="ECO:0000313" key="2">
    <source>
        <dbReference type="Proteomes" id="UP000240395"/>
    </source>
</evidence>
<organism evidence="1 2">
    <name type="scientific">Citrobacter phage CF1 ERZ-2017</name>
    <dbReference type="NCBI Taxonomy" id="2267236"/>
    <lineage>
        <taxon>Viruses</taxon>
        <taxon>Duplodnaviria</taxon>
        <taxon>Heunggongvirae</taxon>
        <taxon>Uroviricota</taxon>
        <taxon>Caudoviricetes</taxon>
        <taxon>Pantevenvirales</taxon>
        <taxon>Straboviridae</taxon>
        <taxon>Tevenvirinae</taxon>
        <taxon>Moonvirus</taxon>
        <taxon>Moonvirus cf1</taxon>
    </lineage>
</organism>
<dbReference type="Pfam" id="PF08677">
    <property type="entry name" value="GP11"/>
    <property type="match status" value="1"/>
</dbReference>
<dbReference type="SUPFAM" id="SSF56558">
    <property type="entry name" value="Baseplate structural protein gp11"/>
    <property type="match status" value="1"/>
</dbReference>
<dbReference type="InterPro" id="IPR036214">
    <property type="entry name" value="Gp11_sf"/>
</dbReference>